<dbReference type="KEGG" id="ache:ACHE_40675A"/>
<keyword evidence="4" id="KW-1185">Reference proteome</keyword>
<proteinExistence type="inferred from homology"/>
<dbReference type="Pfam" id="PF06330">
    <property type="entry name" value="TRI5"/>
    <property type="match status" value="1"/>
</dbReference>
<dbReference type="GO" id="GO:0016838">
    <property type="term" value="F:carbon-oxygen lyase activity, acting on phosphates"/>
    <property type="evidence" value="ECO:0007669"/>
    <property type="project" value="InterPro"/>
</dbReference>
<dbReference type="SUPFAM" id="SSF48576">
    <property type="entry name" value="Terpenoid synthases"/>
    <property type="match status" value="1"/>
</dbReference>
<name>A0A7R7VNV0_ASPCH</name>
<sequence>MEQSNFQFPSESRLMPMFLRTKFGGAESLLHLLWPQSVFPEQEYPMRYFPVMQELVLFTDFTNDILSYYKEFILHREKGNFVGNFADTHEMQQLDVLQHLTGYTPKLLKSVYSMLDGIEDLLRTVKNFVTGWIMLCTAHRRYYLVELFEDEQYLPPYDEDA</sequence>
<organism evidence="3 4">
    <name type="scientific">Aspergillus chevalieri</name>
    <name type="common">Eurotium chevalieri</name>
    <dbReference type="NCBI Taxonomy" id="182096"/>
    <lineage>
        <taxon>Eukaryota</taxon>
        <taxon>Fungi</taxon>
        <taxon>Dikarya</taxon>
        <taxon>Ascomycota</taxon>
        <taxon>Pezizomycotina</taxon>
        <taxon>Eurotiomycetes</taxon>
        <taxon>Eurotiomycetidae</taxon>
        <taxon>Eurotiales</taxon>
        <taxon>Aspergillaceae</taxon>
        <taxon>Aspergillus</taxon>
        <taxon>Aspergillus subgen. Aspergillus</taxon>
    </lineage>
</organism>
<dbReference type="AlphaFoldDB" id="A0A7R7VNV0"/>
<evidence type="ECO:0000256" key="2">
    <source>
        <dbReference type="ARBA" id="ARBA00023239"/>
    </source>
</evidence>
<protein>
    <recommendedName>
        <fullName evidence="5">Trichodiene synthase</fullName>
    </recommendedName>
</protein>
<evidence type="ECO:0000313" key="4">
    <source>
        <dbReference type="Proteomes" id="UP000637239"/>
    </source>
</evidence>
<comment type="similarity">
    <text evidence="1">Belongs to the trichodiene synthase family.</text>
</comment>
<dbReference type="InterPro" id="IPR008949">
    <property type="entry name" value="Isoprenoid_synthase_dom_sf"/>
</dbReference>
<reference evidence="3" key="2">
    <citation type="submission" date="2021-02" db="EMBL/GenBank/DDBJ databases">
        <title>Aspergillus chevalieri M1 genome sequence.</title>
        <authorList>
            <person name="Kadooka C."/>
            <person name="Mori K."/>
            <person name="Futagami T."/>
        </authorList>
    </citation>
    <scope>NUCLEOTIDE SEQUENCE</scope>
    <source>
        <strain evidence="3">M1</strain>
    </source>
</reference>
<dbReference type="Proteomes" id="UP000637239">
    <property type="component" value="Chromosome 4"/>
</dbReference>
<evidence type="ECO:0000313" key="3">
    <source>
        <dbReference type="EMBL" id="BCR88111.1"/>
    </source>
</evidence>
<dbReference type="InterPro" id="IPR024652">
    <property type="entry name" value="Trichodiene_synth"/>
</dbReference>
<keyword evidence="2" id="KW-0456">Lyase</keyword>
<gene>
    <name evidence="3" type="ORF">ACHE_40675A</name>
</gene>
<dbReference type="Gene3D" id="1.10.600.10">
    <property type="entry name" value="Farnesyl Diphosphate Synthase"/>
    <property type="match status" value="1"/>
</dbReference>
<reference evidence="3" key="1">
    <citation type="submission" date="2021-01" db="EMBL/GenBank/DDBJ databases">
        <authorList>
            <consortium name="Aspergillus chevalieri M1 genome sequencing consortium"/>
            <person name="Kazuki M."/>
            <person name="Futagami T."/>
        </authorList>
    </citation>
    <scope>NUCLEOTIDE SEQUENCE</scope>
    <source>
        <strain evidence="3">M1</strain>
    </source>
</reference>
<evidence type="ECO:0000256" key="1">
    <source>
        <dbReference type="ARBA" id="ARBA00007946"/>
    </source>
</evidence>
<dbReference type="RefSeq" id="XP_043136633.1">
    <property type="nucleotide sequence ID" value="XM_043278901.1"/>
</dbReference>
<evidence type="ECO:0008006" key="5">
    <source>
        <dbReference type="Google" id="ProtNLM"/>
    </source>
</evidence>
<dbReference type="GeneID" id="66982470"/>
<dbReference type="EMBL" id="AP024419">
    <property type="protein sequence ID" value="BCR88111.1"/>
    <property type="molecule type" value="Genomic_DNA"/>
</dbReference>
<accession>A0A7R7VNV0</accession>